<dbReference type="Proteomes" id="UP000319817">
    <property type="component" value="Chromosome"/>
</dbReference>
<name>A0A517NTC9_9BACT</name>
<accession>A0A517NTC9</accession>
<evidence type="ECO:0000313" key="3">
    <source>
        <dbReference type="Proteomes" id="UP000319817"/>
    </source>
</evidence>
<proteinExistence type="predicted"/>
<organism evidence="2 3">
    <name type="scientific">Stieleria marina</name>
    <dbReference type="NCBI Taxonomy" id="1930275"/>
    <lineage>
        <taxon>Bacteria</taxon>
        <taxon>Pseudomonadati</taxon>
        <taxon>Planctomycetota</taxon>
        <taxon>Planctomycetia</taxon>
        <taxon>Pirellulales</taxon>
        <taxon>Pirellulaceae</taxon>
        <taxon>Stieleria</taxon>
    </lineage>
</organism>
<evidence type="ECO:0008006" key="4">
    <source>
        <dbReference type="Google" id="ProtNLM"/>
    </source>
</evidence>
<keyword evidence="1" id="KW-0732">Signal</keyword>
<evidence type="ECO:0000256" key="1">
    <source>
        <dbReference type="SAM" id="SignalP"/>
    </source>
</evidence>
<dbReference type="InterPro" id="IPR011473">
    <property type="entry name" value="DUF1579"/>
</dbReference>
<sequence length="183" mass="19883" precursor="true">MKFLKSIVIAAALVSCLVSESNAQNTPIPKPGPEFDVLKADVGVWDVTIKTWAGPGQPTISKGKETNRMLGGFWLLADFQGSMMGADFQGHGMYSYDAAKNRYVGTWVDSMSASKMEIVGTYNADKKTMTYEGMAPGMDGKPAKHVLKTVYSDDGTHVFKMHVHTEAGAVKVFEMSYARAEGN</sequence>
<keyword evidence="3" id="KW-1185">Reference proteome</keyword>
<feature type="signal peptide" evidence="1">
    <location>
        <begin position="1"/>
        <end position="23"/>
    </location>
</feature>
<dbReference type="RefSeq" id="WP_145417922.1">
    <property type="nucleotide sequence ID" value="NZ_CP036526.1"/>
</dbReference>
<dbReference type="PROSITE" id="PS51257">
    <property type="entry name" value="PROKAR_LIPOPROTEIN"/>
    <property type="match status" value="1"/>
</dbReference>
<protein>
    <recommendedName>
        <fullName evidence="4">DUF1579 domain-containing protein</fullName>
    </recommendedName>
</protein>
<dbReference type="EMBL" id="CP036526">
    <property type="protein sequence ID" value="QDT10380.1"/>
    <property type="molecule type" value="Genomic_DNA"/>
</dbReference>
<evidence type="ECO:0000313" key="2">
    <source>
        <dbReference type="EMBL" id="QDT10380.1"/>
    </source>
</evidence>
<dbReference type="AlphaFoldDB" id="A0A517NTC9"/>
<dbReference type="Pfam" id="PF07617">
    <property type="entry name" value="DUF1579"/>
    <property type="match status" value="1"/>
</dbReference>
<gene>
    <name evidence="2" type="ORF">K239x_23360</name>
</gene>
<dbReference type="OrthoDB" id="272914at2"/>
<feature type="chain" id="PRO_5021775064" description="DUF1579 domain-containing protein" evidence="1">
    <location>
        <begin position="24"/>
        <end position="183"/>
    </location>
</feature>
<reference evidence="2 3" key="1">
    <citation type="submission" date="2019-02" db="EMBL/GenBank/DDBJ databases">
        <title>Deep-cultivation of Planctomycetes and their phenomic and genomic characterization uncovers novel biology.</title>
        <authorList>
            <person name="Wiegand S."/>
            <person name="Jogler M."/>
            <person name="Boedeker C."/>
            <person name="Pinto D."/>
            <person name="Vollmers J."/>
            <person name="Rivas-Marin E."/>
            <person name="Kohn T."/>
            <person name="Peeters S.H."/>
            <person name="Heuer A."/>
            <person name="Rast P."/>
            <person name="Oberbeckmann S."/>
            <person name="Bunk B."/>
            <person name="Jeske O."/>
            <person name="Meyerdierks A."/>
            <person name="Storesund J.E."/>
            <person name="Kallscheuer N."/>
            <person name="Luecker S."/>
            <person name="Lage O.M."/>
            <person name="Pohl T."/>
            <person name="Merkel B.J."/>
            <person name="Hornburger P."/>
            <person name="Mueller R.-W."/>
            <person name="Bruemmer F."/>
            <person name="Labrenz M."/>
            <person name="Spormann A.M."/>
            <person name="Op den Camp H."/>
            <person name="Overmann J."/>
            <person name="Amann R."/>
            <person name="Jetten M.S.M."/>
            <person name="Mascher T."/>
            <person name="Medema M.H."/>
            <person name="Devos D.P."/>
            <person name="Kaster A.-K."/>
            <person name="Ovreas L."/>
            <person name="Rohde M."/>
            <person name="Galperin M.Y."/>
            <person name="Jogler C."/>
        </authorList>
    </citation>
    <scope>NUCLEOTIDE SEQUENCE [LARGE SCALE GENOMIC DNA]</scope>
    <source>
        <strain evidence="2 3">K23_9</strain>
    </source>
</reference>